<keyword evidence="6" id="KW-0732">Signal</keyword>
<dbReference type="InterPro" id="IPR036942">
    <property type="entry name" value="Beta-barrel_TonB_sf"/>
</dbReference>
<dbReference type="PROSITE" id="PS51318">
    <property type="entry name" value="TAT"/>
    <property type="match status" value="1"/>
</dbReference>
<keyword evidence="2 4" id="KW-0472">Membrane</keyword>
<evidence type="ECO:0008006" key="11">
    <source>
        <dbReference type="Google" id="ProtNLM"/>
    </source>
</evidence>
<dbReference type="Gene3D" id="2.40.170.20">
    <property type="entry name" value="TonB-dependent receptor, beta-barrel domain"/>
    <property type="match status" value="1"/>
</dbReference>
<dbReference type="EMBL" id="NWVD01000004">
    <property type="protein sequence ID" value="PCG08662.1"/>
    <property type="molecule type" value="Genomic_DNA"/>
</dbReference>
<evidence type="ECO:0000256" key="3">
    <source>
        <dbReference type="ARBA" id="ARBA00023237"/>
    </source>
</evidence>
<evidence type="ECO:0000313" key="9">
    <source>
        <dbReference type="EMBL" id="PCG08662.1"/>
    </source>
</evidence>
<keyword evidence="4" id="KW-0798">TonB box</keyword>
<dbReference type="PANTHER" id="PTHR47234:SF2">
    <property type="entry name" value="TONB-DEPENDENT RECEPTOR"/>
    <property type="match status" value="1"/>
</dbReference>
<organism evidence="9 10">
    <name type="scientific">Sphingomonas ginsenosidimutans</name>
    <dbReference type="NCBI Taxonomy" id="862134"/>
    <lineage>
        <taxon>Bacteria</taxon>
        <taxon>Pseudomonadati</taxon>
        <taxon>Pseudomonadota</taxon>
        <taxon>Alphaproteobacteria</taxon>
        <taxon>Sphingomonadales</taxon>
        <taxon>Sphingomonadaceae</taxon>
        <taxon>Sphingomonas</taxon>
    </lineage>
</organism>
<evidence type="ECO:0000313" key="10">
    <source>
        <dbReference type="Proteomes" id="UP000218784"/>
    </source>
</evidence>
<dbReference type="PANTHER" id="PTHR47234">
    <property type="match status" value="1"/>
</dbReference>
<proteinExistence type="inferred from homology"/>
<evidence type="ECO:0000256" key="5">
    <source>
        <dbReference type="SAM" id="MobiDB-lite"/>
    </source>
</evidence>
<evidence type="ECO:0000259" key="7">
    <source>
        <dbReference type="Pfam" id="PF00593"/>
    </source>
</evidence>
<keyword evidence="3" id="KW-0998">Cell outer membrane</keyword>
<dbReference type="Gene3D" id="2.170.130.10">
    <property type="entry name" value="TonB-dependent receptor, plug domain"/>
    <property type="match status" value="1"/>
</dbReference>
<dbReference type="Pfam" id="PF07715">
    <property type="entry name" value="Plug"/>
    <property type="match status" value="1"/>
</dbReference>
<protein>
    <recommendedName>
        <fullName evidence="11">TonB-dependent receptor</fullName>
    </recommendedName>
</protein>
<keyword evidence="10" id="KW-1185">Reference proteome</keyword>
<feature type="domain" description="TonB-dependent receptor plug" evidence="8">
    <location>
        <begin position="66"/>
        <end position="188"/>
    </location>
</feature>
<feature type="signal peptide" evidence="6">
    <location>
        <begin position="1"/>
        <end position="27"/>
    </location>
</feature>
<dbReference type="InterPro" id="IPR006311">
    <property type="entry name" value="TAT_signal"/>
</dbReference>
<name>A0A2A4HUU2_9SPHN</name>
<accession>A0A2A4HUU2</accession>
<feature type="domain" description="TonB-dependent receptor-like beta-barrel" evidence="7">
    <location>
        <begin position="478"/>
        <end position="986"/>
    </location>
</feature>
<feature type="region of interest" description="Disordered" evidence="5">
    <location>
        <begin position="30"/>
        <end position="69"/>
    </location>
</feature>
<dbReference type="AlphaFoldDB" id="A0A2A4HUU2"/>
<dbReference type="RefSeq" id="WP_066485206.1">
    <property type="nucleotide sequence ID" value="NZ_JAIEOT010000060.1"/>
</dbReference>
<sequence length="1022" mass="109481">MRASLRRRLLGTSLLVGAVLVAMPAAAQEAAATSQDPRRAEQSAQDETQGGDIVVTGSRIPRPAVDNAQPTATVDAATLNNRAYPDIARALSELPGFGIPDGSAVGGQGSGFGVGQAFVNLYNLGSQRTLTLVNGRRFVGANPATIFSQAGAGTQVDLNTIPTKLIQRIETVSIGGAPVYGSDAIAGTVNIILRQDYSGFDVDGQAGISQRGDLGNQRIRALVGHNFGDGRGNITVNAEYNHDDGLIGNRRSIIEQQLGFIAPLTSSDFDQVLIQNQRTYLGTAGGVAFIRDAARLTGTSVIRNSAGQVVAFDRNGNLSPFNLGTATTDPTTFLGGDNLNFADLTNLRVNDDRFNAVALARYDLTDGIRFFGEAWYSKNKATNLAGQPVYNTAFFSQADPGAFDINGNFIIPLSNPFLTQQAKALIVQNLVAAGLPATNNDVFYLGRANTDLVTGVARLDQDMYRFVGGFRGDFQIGERKFNWEVSANYGRTNSWSSQPSLVEPNLRRALNAGFDASGNIVCLPFNPDPNDPASPPNTPQYNGTISSTCAPLNLFGNGAPSQAARDYVTTNARTQSVTSQRDILALLGGSLFKLPGGDLAFSIGYENRREYSRFSPDAFYTQAYGRSIPILGLAGSYTTNEVFGELRAPLVGPEQSIPLIHELEVNAAGRYVDNSVAGTAFTWTAGGRWAPIDGFAVRGNYTKSIRAPAVTELFAANQPAYDGGFDPCDQQNINSGPNAAVRQANCSKVTPANFSSIINSVTVPITVIGNRNLTNETAHSWTVGGVLTPRQLPGFALSADYINIDLRDTIVSSSARDVLTGCYDSSSFPNNYYCGLVNRETDANSANYGQVLSLEEPYINQGGLQFQAIEVEGSYRRNIGPFGANFTVNYQHLIRQQKRISNDTPWIPQNGQIGYANDRFSTSLTLDSGPVSWFNQVQYVGPSVFDATDTATTRDVRGVGSYTIWNSAVIVKATDNMDFRFNVDNVTDAGIPYPATAGTGALNTYYQGLVGRSFLVGANVHF</sequence>
<evidence type="ECO:0000256" key="1">
    <source>
        <dbReference type="ARBA" id="ARBA00004442"/>
    </source>
</evidence>
<dbReference type="InterPro" id="IPR012910">
    <property type="entry name" value="Plug_dom"/>
</dbReference>
<reference evidence="9 10" key="1">
    <citation type="submission" date="2017-09" db="EMBL/GenBank/DDBJ databases">
        <title>Sphingomonas ginsenosidimutans KACC 14949, whole genome shotgun sequence.</title>
        <authorList>
            <person name="Feng G."/>
            <person name="Zhu H."/>
        </authorList>
    </citation>
    <scope>NUCLEOTIDE SEQUENCE [LARGE SCALE GENOMIC DNA]</scope>
    <source>
        <strain evidence="9 10">KACC 14949</strain>
    </source>
</reference>
<dbReference type="InterPro" id="IPR000531">
    <property type="entry name" value="Beta-barrel_TonB"/>
</dbReference>
<evidence type="ECO:0000256" key="4">
    <source>
        <dbReference type="RuleBase" id="RU003357"/>
    </source>
</evidence>
<evidence type="ECO:0000256" key="6">
    <source>
        <dbReference type="SAM" id="SignalP"/>
    </source>
</evidence>
<comment type="subcellular location">
    <subcellularLocation>
        <location evidence="1 4">Cell outer membrane</location>
    </subcellularLocation>
</comment>
<dbReference type="GO" id="GO:0009279">
    <property type="term" value="C:cell outer membrane"/>
    <property type="evidence" value="ECO:0007669"/>
    <property type="project" value="UniProtKB-SubCell"/>
</dbReference>
<dbReference type="SUPFAM" id="SSF56935">
    <property type="entry name" value="Porins"/>
    <property type="match status" value="1"/>
</dbReference>
<evidence type="ECO:0000259" key="8">
    <source>
        <dbReference type="Pfam" id="PF07715"/>
    </source>
</evidence>
<dbReference type="Pfam" id="PF00593">
    <property type="entry name" value="TonB_dep_Rec_b-barrel"/>
    <property type="match status" value="1"/>
</dbReference>
<dbReference type="InterPro" id="IPR037066">
    <property type="entry name" value="Plug_dom_sf"/>
</dbReference>
<comment type="caution">
    <text evidence="9">The sequence shown here is derived from an EMBL/GenBank/DDBJ whole genome shotgun (WGS) entry which is preliminary data.</text>
</comment>
<evidence type="ECO:0000256" key="2">
    <source>
        <dbReference type="ARBA" id="ARBA00023136"/>
    </source>
</evidence>
<comment type="similarity">
    <text evidence="4">Belongs to the TonB-dependent receptor family.</text>
</comment>
<feature type="chain" id="PRO_5012517289" description="TonB-dependent receptor" evidence="6">
    <location>
        <begin position="28"/>
        <end position="1022"/>
    </location>
</feature>
<dbReference type="Proteomes" id="UP000218784">
    <property type="component" value="Unassembled WGS sequence"/>
</dbReference>
<gene>
    <name evidence="9" type="ORF">COA17_10905</name>
</gene>